<comment type="caution">
    <text evidence="1">The sequence shown here is derived from an EMBL/GenBank/DDBJ whole genome shotgun (WGS) entry which is preliminary data.</text>
</comment>
<protein>
    <submittedName>
        <fullName evidence="1">Uncharacterized protein</fullName>
    </submittedName>
</protein>
<keyword evidence="2" id="KW-1185">Reference proteome</keyword>
<reference evidence="1 2" key="1">
    <citation type="journal article" date="2021" name="Hortic Res">
        <title>High-quality reference genome and annotation aids understanding of berry development for evergreen blueberry (Vaccinium darrowii).</title>
        <authorList>
            <person name="Yu J."/>
            <person name="Hulse-Kemp A.M."/>
            <person name="Babiker E."/>
            <person name="Staton M."/>
        </authorList>
    </citation>
    <scope>NUCLEOTIDE SEQUENCE [LARGE SCALE GENOMIC DNA]</scope>
    <source>
        <strain evidence="2">cv. NJ 8807/NJ 8810</strain>
        <tissue evidence="1">Young leaf</tissue>
    </source>
</reference>
<dbReference type="Proteomes" id="UP000828048">
    <property type="component" value="Chromosome 5"/>
</dbReference>
<organism evidence="1 2">
    <name type="scientific">Vaccinium darrowii</name>
    <dbReference type="NCBI Taxonomy" id="229202"/>
    <lineage>
        <taxon>Eukaryota</taxon>
        <taxon>Viridiplantae</taxon>
        <taxon>Streptophyta</taxon>
        <taxon>Embryophyta</taxon>
        <taxon>Tracheophyta</taxon>
        <taxon>Spermatophyta</taxon>
        <taxon>Magnoliopsida</taxon>
        <taxon>eudicotyledons</taxon>
        <taxon>Gunneridae</taxon>
        <taxon>Pentapetalae</taxon>
        <taxon>asterids</taxon>
        <taxon>Ericales</taxon>
        <taxon>Ericaceae</taxon>
        <taxon>Vaccinioideae</taxon>
        <taxon>Vaccinieae</taxon>
        <taxon>Vaccinium</taxon>
    </lineage>
</organism>
<gene>
    <name evidence="1" type="ORF">Vadar_021424</name>
</gene>
<accession>A0ACB7Y2B8</accession>
<name>A0ACB7Y2B8_9ERIC</name>
<sequence length="467" mass="52900">MFTLKIKVGRSIVFGPEIKYEGGRTAIQVVSPETCSIYYMLPNLGRKITVFTLNNDEELRNAFAIGSSKKELDILVDGGYESSDGEEDNCQNDVKQQELGLAEPSKRSDGQKVHENLPFSMPQDQNEGQGKRKKPSSPFIFFSATVRKDLRQSQQDMNDWGKHTLTQQEIGEKWNSLPEHDKQPYKEMAMLDAQQFAKEKAPRLPKPRKNRIALSSIVKVLQKLTREQREAVKSMGLGGLLELRCIRLHHDLLEWLVDKFDPLRCLLRIHGRELFLTIKEVQRLLGIHGCGPDIMLAGFSDEAFKKLCDDLKLEGGVITLTDLGASLTPSNNVTLEFKRKFVLYMLGSFLCPTSQPYVTKSYVHVVRDVDTLNGRNWAKLTLQYLANGISESRRSGRQTPNGCLFLLELFYVEHVIPAMCRVVRDPSTSPLAHWGYKEIANIIKLLKNGVDGFERDEVVNSITTISK</sequence>
<evidence type="ECO:0000313" key="2">
    <source>
        <dbReference type="Proteomes" id="UP000828048"/>
    </source>
</evidence>
<evidence type="ECO:0000313" key="1">
    <source>
        <dbReference type="EMBL" id="KAH7847060.1"/>
    </source>
</evidence>
<proteinExistence type="predicted"/>
<dbReference type="EMBL" id="CM037155">
    <property type="protein sequence ID" value="KAH7847060.1"/>
    <property type="molecule type" value="Genomic_DNA"/>
</dbReference>